<dbReference type="AlphaFoldDB" id="A0A840HXY9"/>
<keyword evidence="3" id="KW-0966">Cell projection</keyword>
<gene>
    <name evidence="3" type="ORF">HNQ99_002788</name>
</gene>
<feature type="signal peptide" evidence="1">
    <location>
        <begin position="1"/>
        <end position="20"/>
    </location>
</feature>
<dbReference type="Proteomes" id="UP000575068">
    <property type="component" value="Unassembled WGS sequence"/>
</dbReference>
<accession>A0A840HXY9</accession>
<comment type="caution">
    <text evidence="3">The sequence shown here is derived from an EMBL/GenBank/DDBJ whole genome shotgun (WGS) entry which is preliminary data.</text>
</comment>
<dbReference type="EMBL" id="JACHOV010000011">
    <property type="protein sequence ID" value="MBB4642457.1"/>
    <property type="molecule type" value="Genomic_DNA"/>
</dbReference>
<evidence type="ECO:0000259" key="2">
    <source>
        <dbReference type="Pfam" id="PF13144"/>
    </source>
</evidence>
<keyword evidence="4" id="KW-1185">Reference proteome</keyword>
<dbReference type="Pfam" id="PF13144">
    <property type="entry name" value="ChapFlgA"/>
    <property type="match status" value="1"/>
</dbReference>
<name>A0A840HXY9_9SPHN</name>
<sequence>MRKAIVAIVLMIGSVTPAHAQTQRFEDINGLEALVVGRLGASVGQPGGPAAPVDRRLKLAACPGTPVVEGPVLGAAVVRCEALGWRIRVPLRATNMAPAAPAAMLVRKGDPVEMVASGLAFSVSTQMIADEDGAKGDMIRVRADRKSAPVVARIVDAGIVSAPGFN</sequence>
<evidence type="ECO:0000256" key="1">
    <source>
        <dbReference type="SAM" id="SignalP"/>
    </source>
</evidence>
<dbReference type="Gene3D" id="2.30.30.760">
    <property type="match status" value="1"/>
</dbReference>
<proteinExistence type="predicted"/>
<reference evidence="3 4" key="1">
    <citation type="submission" date="2020-08" db="EMBL/GenBank/DDBJ databases">
        <title>Genomic Encyclopedia of Type Strains, Phase IV (KMG-IV): sequencing the most valuable type-strain genomes for metagenomic binning, comparative biology and taxonomic classification.</title>
        <authorList>
            <person name="Goeker M."/>
        </authorList>
    </citation>
    <scope>NUCLEOTIDE SEQUENCE [LARGE SCALE GENOMIC DNA]</scope>
    <source>
        <strain evidence="3 4">DSM 7465</strain>
    </source>
</reference>
<feature type="chain" id="PRO_5033016548" evidence="1">
    <location>
        <begin position="21"/>
        <end position="166"/>
    </location>
</feature>
<keyword evidence="1" id="KW-0732">Signal</keyword>
<feature type="domain" description="Flagella basal body P-ring formation protein FlgA SAF" evidence="2">
    <location>
        <begin position="75"/>
        <end position="160"/>
    </location>
</feature>
<keyword evidence="3" id="KW-0282">Flagellum</keyword>
<evidence type="ECO:0000313" key="4">
    <source>
        <dbReference type="Proteomes" id="UP000575068"/>
    </source>
</evidence>
<dbReference type="InterPro" id="IPR017585">
    <property type="entry name" value="SAF_FlgA"/>
</dbReference>
<organism evidence="3 4">
    <name type="scientific">Rhizorhapis suberifaciens</name>
    <name type="common">corky root of lettuce</name>
    <dbReference type="NCBI Taxonomy" id="13656"/>
    <lineage>
        <taxon>Bacteria</taxon>
        <taxon>Pseudomonadati</taxon>
        <taxon>Pseudomonadota</taxon>
        <taxon>Alphaproteobacteria</taxon>
        <taxon>Sphingomonadales</taxon>
        <taxon>Sphingomonadaceae</taxon>
        <taxon>Rhizorhapis</taxon>
    </lineage>
</organism>
<keyword evidence="3" id="KW-0969">Cilium</keyword>
<protein>
    <submittedName>
        <fullName evidence="3">Flagella basal body P-ring formation protein FlgA</fullName>
    </submittedName>
</protein>
<evidence type="ECO:0000313" key="3">
    <source>
        <dbReference type="EMBL" id="MBB4642457.1"/>
    </source>
</evidence>